<accession>A0A011TZ80</accession>
<organism evidence="1 3">
    <name type="scientific">Aquamicrobium defluvii</name>
    <dbReference type="NCBI Taxonomy" id="69279"/>
    <lineage>
        <taxon>Bacteria</taxon>
        <taxon>Pseudomonadati</taxon>
        <taxon>Pseudomonadota</taxon>
        <taxon>Alphaproteobacteria</taxon>
        <taxon>Hyphomicrobiales</taxon>
        <taxon>Phyllobacteriaceae</taxon>
        <taxon>Aquamicrobium</taxon>
    </lineage>
</organism>
<dbReference type="HOGENOM" id="CLU_417212_0_0_5"/>
<sequence>MHMDSTTEIIAHFIGVFSQTVEDVRLRLDYAKFAAEREAPPETGDLLDIKLTMTSPYTLGQFAPKVTYAPPSFDIVPTVAISFLSHQPVPLHMPPGNMTKVFAAPHQHHMPGMSERMIPEYEPIGSLALYLRQEAHLTDNDMLSIGDHGLAMKAVGDPVAALAKLMGAASQLQPLADMDGLHTEADAGGFIQHVTQAVDTLPDAAPAGGTLFVAQGAAAAGIHVNGESVEEAPVLEDLLPAKFQPPAEETSEDGDGDAPVPTGVDYSLSSMIELEAGGNLLVNEAVLANNWYGVPVVAAAGDYVHVNAISQTNVWSDCDAVSDALGGWQRLTDTPTQAFNVATIETIANPAYGEAAGGAGFPSYWQVSRIDGDLLIANWIKQVSFVQDNDVTVMSACGGGTTITLGDNTVVNIASLAELGVYYDLIIVGGSIYHGNIISQTNILLDDDLVGTVGDFQTSGEASLSTGGNLLWNQASITQYGTMSFEGLPPSFQAAADTLASGPADAPDDLLHHEAFGGLAGLKVLYISGDVIDLQYISQTNILGDADQVALAMDQAGAYADADWTVSTGTNALVNYAHIVDGGVDSTVYAGGDVYSDELLIQAELISNDSGLYMQDATALVNEAVVFLSDDLLAPDAADDGAPVHDGAGPGAGSADVMQTMLS</sequence>
<evidence type="ECO:0000313" key="2">
    <source>
        <dbReference type="EMBL" id="TDR36244.1"/>
    </source>
</evidence>
<proteinExistence type="predicted"/>
<protein>
    <submittedName>
        <fullName evidence="1">Type I secretion protein</fullName>
    </submittedName>
</protein>
<dbReference type="PATRIC" id="fig|69279.3.peg.1409"/>
<reference evidence="2 4" key="2">
    <citation type="submission" date="2019-03" db="EMBL/GenBank/DDBJ databases">
        <title>Genomic Encyclopedia of Type Strains, Phase IV (KMG-IV): sequencing the most valuable type-strain genomes for metagenomic binning, comparative biology and taxonomic classification.</title>
        <authorList>
            <person name="Goeker M."/>
        </authorList>
    </citation>
    <scope>NUCLEOTIDE SEQUENCE [LARGE SCALE GENOMIC DNA]</scope>
    <source>
        <strain evidence="2 4">DSM 11603</strain>
    </source>
</reference>
<dbReference type="eggNOG" id="ENOG502ZA9C">
    <property type="taxonomic scope" value="Bacteria"/>
</dbReference>
<name>A0A011TZ80_9HYPH</name>
<dbReference type="RefSeq" id="WP_035024863.1">
    <property type="nucleotide sequence ID" value="NZ_KK073881.1"/>
</dbReference>
<gene>
    <name evidence="1" type="ORF">BG36_22420</name>
    <name evidence="2" type="ORF">DES43_106143</name>
</gene>
<dbReference type="STRING" id="69279.BG36_22420"/>
<dbReference type="Proteomes" id="UP000294958">
    <property type="component" value="Unassembled WGS sequence"/>
</dbReference>
<evidence type="ECO:0000313" key="1">
    <source>
        <dbReference type="EMBL" id="EXL09402.1"/>
    </source>
</evidence>
<dbReference type="EMBL" id="SNZF01000006">
    <property type="protein sequence ID" value="TDR36244.1"/>
    <property type="molecule type" value="Genomic_DNA"/>
</dbReference>
<dbReference type="Proteomes" id="UP000019849">
    <property type="component" value="Unassembled WGS sequence"/>
</dbReference>
<dbReference type="OrthoDB" id="8283038at2"/>
<dbReference type="AlphaFoldDB" id="A0A011TZ80"/>
<reference evidence="1 3" key="1">
    <citation type="submission" date="2014-02" db="EMBL/GenBank/DDBJ databases">
        <title>Aquamicrobium defluvii Genome sequencing.</title>
        <authorList>
            <person name="Wang X."/>
        </authorList>
    </citation>
    <scope>NUCLEOTIDE SEQUENCE [LARGE SCALE GENOMIC DNA]</scope>
    <source>
        <strain evidence="1 3">W13Z1</strain>
    </source>
</reference>
<dbReference type="EMBL" id="JENY01000007">
    <property type="protein sequence ID" value="EXL09402.1"/>
    <property type="molecule type" value="Genomic_DNA"/>
</dbReference>
<evidence type="ECO:0000313" key="3">
    <source>
        <dbReference type="Proteomes" id="UP000019849"/>
    </source>
</evidence>
<keyword evidence="4" id="KW-1185">Reference proteome</keyword>
<comment type="caution">
    <text evidence="1">The sequence shown here is derived from an EMBL/GenBank/DDBJ whole genome shotgun (WGS) entry which is preliminary data.</text>
</comment>
<evidence type="ECO:0000313" key="4">
    <source>
        <dbReference type="Proteomes" id="UP000294958"/>
    </source>
</evidence>